<feature type="transmembrane region" description="Helical" evidence="10">
    <location>
        <begin position="304"/>
        <end position="323"/>
    </location>
</feature>
<dbReference type="Pfam" id="PF00999">
    <property type="entry name" value="Na_H_Exchanger"/>
    <property type="match status" value="1"/>
</dbReference>
<keyword evidence="5 10" id="KW-1133">Transmembrane helix</keyword>
<dbReference type="InterPro" id="IPR014710">
    <property type="entry name" value="RmlC-like_jellyroll"/>
</dbReference>
<dbReference type="GO" id="GO:0015385">
    <property type="term" value="F:sodium:proton antiporter activity"/>
    <property type="evidence" value="ECO:0007669"/>
    <property type="project" value="InterPro"/>
</dbReference>
<evidence type="ECO:0000256" key="2">
    <source>
        <dbReference type="ARBA" id="ARBA00022448"/>
    </source>
</evidence>
<evidence type="ECO:0000259" key="11">
    <source>
        <dbReference type="PROSITE" id="PS50042"/>
    </source>
</evidence>
<dbReference type="SMART" id="SM00100">
    <property type="entry name" value="cNMP"/>
    <property type="match status" value="1"/>
</dbReference>
<organism evidence="12 13">
    <name type="scientific">Hyphococcus luteus</name>
    <dbReference type="NCBI Taxonomy" id="2058213"/>
    <lineage>
        <taxon>Bacteria</taxon>
        <taxon>Pseudomonadati</taxon>
        <taxon>Pseudomonadota</taxon>
        <taxon>Alphaproteobacteria</taxon>
        <taxon>Parvularculales</taxon>
        <taxon>Parvularculaceae</taxon>
        <taxon>Hyphococcus</taxon>
    </lineage>
</organism>
<dbReference type="PROSITE" id="PS50042">
    <property type="entry name" value="CNMP_BINDING_3"/>
    <property type="match status" value="1"/>
</dbReference>
<dbReference type="RefSeq" id="WP_104830975.1">
    <property type="nucleotide sequence ID" value="NZ_PJCH01000011.1"/>
</dbReference>
<feature type="transmembrane region" description="Helical" evidence="10">
    <location>
        <begin position="116"/>
        <end position="136"/>
    </location>
</feature>
<dbReference type="InterPro" id="IPR018490">
    <property type="entry name" value="cNMP-bd_dom_sf"/>
</dbReference>
<dbReference type="EMBL" id="PJCH01000011">
    <property type="protein sequence ID" value="PQA86858.1"/>
    <property type="molecule type" value="Genomic_DNA"/>
</dbReference>
<evidence type="ECO:0000256" key="1">
    <source>
        <dbReference type="ARBA" id="ARBA00004651"/>
    </source>
</evidence>
<comment type="subcellular location">
    <subcellularLocation>
        <location evidence="1">Cell membrane</location>
        <topology evidence="1">Multi-pass membrane protein</topology>
    </subcellularLocation>
</comment>
<dbReference type="InterPro" id="IPR018422">
    <property type="entry name" value="Cation/H_exchanger_CPA1"/>
</dbReference>
<evidence type="ECO:0000256" key="5">
    <source>
        <dbReference type="ARBA" id="ARBA00022989"/>
    </source>
</evidence>
<keyword evidence="8 10" id="KW-0472">Membrane</keyword>
<dbReference type="Proteomes" id="UP000239504">
    <property type="component" value="Unassembled WGS sequence"/>
</dbReference>
<dbReference type="InterPro" id="IPR018488">
    <property type="entry name" value="cNMP-bd_CS"/>
</dbReference>
<keyword evidence="13" id="KW-1185">Reference proteome</keyword>
<keyword evidence="7" id="KW-0406">Ion transport</keyword>
<feature type="transmembrane region" description="Helical" evidence="10">
    <location>
        <begin position="245"/>
        <end position="262"/>
    </location>
</feature>
<dbReference type="OrthoDB" id="9809206at2"/>
<dbReference type="InterPro" id="IPR006153">
    <property type="entry name" value="Cation/H_exchanger_TM"/>
</dbReference>
<dbReference type="SUPFAM" id="SSF51206">
    <property type="entry name" value="cAMP-binding domain-like"/>
    <property type="match status" value="1"/>
</dbReference>
<evidence type="ECO:0000256" key="4">
    <source>
        <dbReference type="ARBA" id="ARBA00022692"/>
    </source>
</evidence>
<feature type="transmembrane region" description="Helical" evidence="10">
    <location>
        <begin position="183"/>
        <end position="201"/>
    </location>
</feature>
<evidence type="ECO:0000313" key="12">
    <source>
        <dbReference type="EMBL" id="PQA86858.1"/>
    </source>
</evidence>
<dbReference type="Pfam" id="PF00027">
    <property type="entry name" value="cNMP_binding"/>
    <property type="match status" value="1"/>
</dbReference>
<keyword evidence="2" id="KW-0813">Transport</keyword>
<dbReference type="Gene3D" id="6.10.140.1330">
    <property type="match status" value="1"/>
</dbReference>
<evidence type="ECO:0000256" key="6">
    <source>
        <dbReference type="ARBA" id="ARBA00023053"/>
    </source>
</evidence>
<feature type="transmembrane region" description="Helical" evidence="10">
    <location>
        <begin position="142"/>
        <end position="163"/>
    </location>
</feature>
<reference evidence="12 13" key="1">
    <citation type="submission" date="2017-12" db="EMBL/GenBank/DDBJ databases">
        <authorList>
            <person name="Hurst M.R.H."/>
        </authorList>
    </citation>
    <scope>NUCLEOTIDE SEQUENCE [LARGE SCALE GENOMIC DNA]</scope>
    <source>
        <strain evidence="12 13">SY-3-19</strain>
    </source>
</reference>
<dbReference type="AlphaFoldDB" id="A0A2S7K336"/>
<feature type="transmembrane region" description="Helical" evidence="10">
    <location>
        <begin position="404"/>
        <end position="427"/>
    </location>
</feature>
<evidence type="ECO:0000256" key="10">
    <source>
        <dbReference type="SAM" id="Phobius"/>
    </source>
</evidence>
<feature type="transmembrane region" description="Helical" evidence="10">
    <location>
        <begin position="335"/>
        <end position="356"/>
    </location>
</feature>
<accession>A0A2S7K336</accession>
<dbReference type="PANTHER" id="PTHR10110">
    <property type="entry name" value="SODIUM/HYDROGEN EXCHANGER"/>
    <property type="match status" value="1"/>
</dbReference>
<dbReference type="Gene3D" id="2.60.120.10">
    <property type="entry name" value="Jelly Rolls"/>
    <property type="match status" value="1"/>
</dbReference>
<dbReference type="GO" id="GO:0098719">
    <property type="term" value="P:sodium ion import across plasma membrane"/>
    <property type="evidence" value="ECO:0007669"/>
    <property type="project" value="TreeGrafter"/>
</dbReference>
<dbReference type="CDD" id="cd00038">
    <property type="entry name" value="CAP_ED"/>
    <property type="match status" value="1"/>
</dbReference>
<dbReference type="GO" id="GO:0015386">
    <property type="term" value="F:potassium:proton antiporter activity"/>
    <property type="evidence" value="ECO:0007669"/>
    <property type="project" value="TreeGrafter"/>
</dbReference>
<feature type="transmembrane region" description="Helical" evidence="10">
    <location>
        <begin position="368"/>
        <end position="392"/>
    </location>
</feature>
<feature type="transmembrane region" description="Helical" evidence="10">
    <location>
        <begin position="87"/>
        <end position="104"/>
    </location>
</feature>
<evidence type="ECO:0000256" key="3">
    <source>
        <dbReference type="ARBA" id="ARBA00022475"/>
    </source>
</evidence>
<dbReference type="GO" id="GO:0005886">
    <property type="term" value="C:plasma membrane"/>
    <property type="evidence" value="ECO:0007669"/>
    <property type="project" value="UniProtKB-SubCell"/>
</dbReference>
<keyword evidence="9" id="KW-0739">Sodium transport</keyword>
<keyword evidence="6" id="KW-0915">Sodium</keyword>
<comment type="caution">
    <text evidence="12">The sequence shown here is derived from an EMBL/GenBank/DDBJ whole genome shotgun (WGS) entry which is preliminary data.</text>
</comment>
<dbReference type="PROSITE" id="PS00888">
    <property type="entry name" value="CNMP_BINDING_1"/>
    <property type="match status" value="1"/>
</dbReference>
<evidence type="ECO:0000256" key="9">
    <source>
        <dbReference type="ARBA" id="ARBA00023201"/>
    </source>
</evidence>
<sequence length="841" mass="91796">MWGVVFGLAAVLTLAVLLLPVARRSNIPYTVLLAVAGIALGFAAQHLGVGAVEAAHAPVEHGGAHGGGPIWMQIAEAIGGLRITSDVILFLFLPALVFESAMSLDLRKLMADMRSILFLAVVGVLISTAIVGLSIWAISGMALVLCLLLGAILSATDPVAVIALFKDLNAPKRLTVLVEGESLFNDATAIVISSIFIAMLAEGTSPDVAASALDFLVVFLGGVAVGVVVARPAIWLMRAFRRDTMIILTLTVTLPFVAFVAAEHFLHVSGVMAVVAAGLTIGSIGRRMIPPQVFVEVEHAWHQLGFWATSLIFMLVGLAIPRMLGPHVLDYVDDIVIVVVAATAARAFILYVLLPLLDRFGAQQKVSLGYQTIMFWGGLRGAVSLALALIVLETQAIPTEGRAFVGVLVTSYVLFTLLFQATTIHAVMRVFGLDKLSPADQALRDRSVASALNSVSAELDRFAEFHDFDEAERAAALKRFETAAEEAQRKSAAGDLSPDDWVRTGLAMALAQERQMYLTRFGEGFTTTTQLQDALARLDDIVDELKDGPFNWREAALKGVAYRKRFRMALEAQRNFGITRPLATLLSRRLGVLEFIRQVLREQKEKGIGEIEALLPLNARERFQQYFDERFNIVSQNAEALAVQYPDYAAALHRRDLALAGLRLEEDAYDRLLDQSIIGPEIHGDLVKRLESAGASEGRLPPLKLKLNTADLVARVPFFDELDKGRQKRIARLLKTRLFAPGDRIITRGEIGDEMFFIADGAVRVMLDDREVTLGTGDFFGEIALITDQPRNADVEALGFSTLLALKRRDFARFVKRHPDLRDKIRKIAAERVNGGVAIDL</sequence>
<dbReference type="InterPro" id="IPR000595">
    <property type="entry name" value="cNMP-bd_dom"/>
</dbReference>
<evidence type="ECO:0000256" key="8">
    <source>
        <dbReference type="ARBA" id="ARBA00023136"/>
    </source>
</evidence>
<keyword evidence="4 10" id="KW-0812">Transmembrane</keyword>
<evidence type="ECO:0000256" key="7">
    <source>
        <dbReference type="ARBA" id="ARBA00023065"/>
    </source>
</evidence>
<proteinExistence type="predicted"/>
<name>A0A2S7K336_9PROT</name>
<protein>
    <submittedName>
        <fullName evidence="12">Sodium:proton antiporter</fullName>
    </submittedName>
</protein>
<feature type="domain" description="Cyclic nucleotide-binding" evidence="11">
    <location>
        <begin position="718"/>
        <end position="832"/>
    </location>
</feature>
<dbReference type="PANTHER" id="PTHR10110:SF86">
    <property type="entry name" value="SODIUM_HYDROGEN EXCHANGER 7"/>
    <property type="match status" value="1"/>
</dbReference>
<feature type="transmembrane region" description="Helical" evidence="10">
    <location>
        <begin position="213"/>
        <end position="233"/>
    </location>
</feature>
<evidence type="ECO:0000313" key="13">
    <source>
        <dbReference type="Proteomes" id="UP000239504"/>
    </source>
</evidence>
<dbReference type="GO" id="GO:0051453">
    <property type="term" value="P:regulation of intracellular pH"/>
    <property type="evidence" value="ECO:0007669"/>
    <property type="project" value="TreeGrafter"/>
</dbReference>
<keyword evidence="3" id="KW-1003">Cell membrane</keyword>
<gene>
    <name evidence="12" type="ORF">CW354_15385</name>
</gene>